<sequence length="925" mass="106513">MAIPGGPMEICFSFDTTGSMGACINEVKGKVQDLIQRLQADIPGIRMAVFAHGDYCDKHTYITKHIDFSTDVTELCNWVKTVGTTGGGDGDECYELVLQEVQSLSWTPGSKRALVMIGDADPHEPGYNYGGKTYNIDWRDETYKLLMMNIRIYGVQCGYYGSSKDFYNKITQATDGKCLKLADFANMFDFMMAICYREHDETLLQNYETEVRARGTTINKDLEALFGKLRRADTEVMDTSPSVPTALTKIPSLTKPSSVKMLKPSLKTTVKTTRKPRTTRFRSKHERLMDRRNEERLEKYKLKNLPKLKREYVPETNFMLNDAPWSKWQLAVSPTLPERTESDLWEKRRGDLTGFRRKEICDGQYQKPALYEFAVQTAEHCKRYVVYCKCNKGFMLEKGSWESRLLNTPNVRTEVEDVLKKGFRLFVRRFPLKKTCATSNKMTDLGHYDYAWRGTNMAFPGGPMEICFSFDTTGSMGACINEVKGKVQDLIQRLQADIPGIRMAVFAHGDYCDKHNYITKHIDFSTDVTELCNWVNTVGTTGGGDGDECYELVLQEVQSLSWTLGSKRALVMIGDADPHEPGYSYGGKTYNIDWRDETYKLLMMNIRIYGVQCGYYASSKDFYNKITQATDGKCLKLADFANMFDFMMAICYREHDETLLQNYETEVRARGTTINKDLEALFGKLRRADTEVMDTSPSVPTALTKIPSLTKPSSVKSLKPSLKTTVKTTRKPRTTRFRSKHERLMDRRNDERLEKYKLKNLPKLRRENVPETNFMLNDAPWSKWQLAVSPTLPEGTESDLWEKRRGDLTGFRRKEICDGQYQKPALYEFAVQTAEHCKRYVVYCKCNKGFMLDKGSWESRLLNTSDVRTEVEDVLKKGFRLFVRRFSMRKTCATTNKMTDLGHYDYAWRGQRKERTSPRVVEYKL</sequence>
<accession>A0A6J8AYU7</accession>
<dbReference type="PANTHER" id="PTHR47824">
    <property type="entry name" value="UBIQUITIN-LIKE DOMAIN-CONTAINING PROTEIN"/>
    <property type="match status" value="1"/>
</dbReference>
<dbReference type="EMBL" id="CACVKT020002176">
    <property type="protein sequence ID" value="CAC5376102.1"/>
    <property type="molecule type" value="Genomic_DNA"/>
</dbReference>
<name>A0A6J8AYU7_MYTCO</name>
<dbReference type="AlphaFoldDB" id="A0A6J8AYU7"/>
<feature type="region of interest" description="Disordered" evidence="1">
    <location>
        <begin position="714"/>
        <end position="735"/>
    </location>
</feature>
<gene>
    <name evidence="2" type="ORF">MCOR_12851</name>
</gene>
<evidence type="ECO:0000256" key="1">
    <source>
        <dbReference type="SAM" id="MobiDB-lite"/>
    </source>
</evidence>
<dbReference type="Gene3D" id="3.40.50.410">
    <property type="entry name" value="von Willebrand factor, type A domain"/>
    <property type="match status" value="2"/>
</dbReference>
<reference evidence="2 3" key="1">
    <citation type="submission" date="2020-06" db="EMBL/GenBank/DDBJ databases">
        <authorList>
            <person name="Li R."/>
            <person name="Bekaert M."/>
        </authorList>
    </citation>
    <scope>NUCLEOTIDE SEQUENCE [LARGE SCALE GENOMIC DNA]</scope>
    <source>
        <strain evidence="3">wild</strain>
    </source>
</reference>
<evidence type="ECO:0000313" key="3">
    <source>
        <dbReference type="Proteomes" id="UP000507470"/>
    </source>
</evidence>
<dbReference type="Proteomes" id="UP000507470">
    <property type="component" value="Unassembled WGS sequence"/>
</dbReference>
<dbReference type="PANTHER" id="PTHR47824:SF3">
    <property type="entry name" value="UBIQUITIN-LIKE DOMAIN-CONTAINING PROTEIN"/>
    <property type="match status" value="1"/>
</dbReference>
<protein>
    <recommendedName>
        <fullName evidence="4">VWFA domain-containing protein</fullName>
    </recommendedName>
</protein>
<dbReference type="InterPro" id="IPR036465">
    <property type="entry name" value="vWFA_dom_sf"/>
</dbReference>
<dbReference type="SUPFAM" id="SSF53300">
    <property type="entry name" value="vWA-like"/>
    <property type="match status" value="2"/>
</dbReference>
<organism evidence="2 3">
    <name type="scientific">Mytilus coruscus</name>
    <name type="common">Sea mussel</name>
    <dbReference type="NCBI Taxonomy" id="42192"/>
    <lineage>
        <taxon>Eukaryota</taxon>
        <taxon>Metazoa</taxon>
        <taxon>Spiralia</taxon>
        <taxon>Lophotrochozoa</taxon>
        <taxon>Mollusca</taxon>
        <taxon>Bivalvia</taxon>
        <taxon>Autobranchia</taxon>
        <taxon>Pteriomorphia</taxon>
        <taxon>Mytilida</taxon>
        <taxon>Mytiloidea</taxon>
        <taxon>Mytilidae</taxon>
        <taxon>Mytilinae</taxon>
        <taxon>Mytilus</taxon>
    </lineage>
</organism>
<dbReference type="CDD" id="cd00198">
    <property type="entry name" value="vWFA"/>
    <property type="match status" value="1"/>
</dbReference>
<proteinExistence type="predicted"/>
<feature type="compositionally biased region" description="Low complexity" evidence="1">
    <location>
        <begin position="714"/>
        <end position="727"/>
    </location>
</feature>
<evidence type="ECO:0000313" key="2">
    <source>
        <dbReference type="EMBL" id="CAC5376102.1"/>
    </source>
</evidence>
<dbReference type="OrthoDB" id="20889at2759"/>
<keyword evidence="3" id="KW-1185">Reference proteome</keyword>
<evidence type="ECO:0008006" key="4">
    <source>
        <dbReference type="Google" id="ProtNLM"/>
    </source>
</evidence>